<accession>A0A2V5IMQ7</accession>
<evidence type="ECO:0000313" key="3">
    <source>
        <dbReference type="EMBL" id="PYI37391.1"/>
    </source>
</evidence>
<comment type="caution">
    <text evidence="3">The sequence shown here is derived from an EMBL/GenBank/DDBJ whole genome shotgun (WGS) entry which is preliminary data.</text>
</comment>
<dbReference type="Gene3D" id="3.10.350.10">
    <property type="entry name" value="LysM domain"/>
    <property type="match status" value="1"/>
</dbReference>
<name>A0A2V5IMQ7_9MICC</name>
<dbReference type="InterPro" id="IPR036779">
    <property type="entry name" value="LysM_dom_sf"/>
</dbReference>
<protein>
    <submittedName>
        <fullName evidence="3">Peptidoglycan-binding protein</fullName>
    </submittedName>
</protein>
<dbReference type="SUPFAM" id="SSF54106">
    <property type="entry name" value="LysM domain"/>
    <property type="match status" value="1"/>
</dbReference>
<gene>
    <name evidence="3" type="ORF">CVS30_15905</name>
</gene>
<sequence>MNAMVFSAPPLNAPRLTLTRRGRLVFLGIPAILTAAMMLFALLAIALGSVASPAQASVNYAAVDMADYAATVTVLQGDSLWSIAAATDPTRDVRDVVLEIVALNDLGSGVIQAGQRLFVPLPK</sequence>
<dbReference type="EMBL" id="QJVC01000023">
    <property type="protein sequence ID" value="PYI37391.1"/>
    <property type="molecule type" value="Genomic_DNA"/>
</dbReference>
<dbReference type="CDD" id="cd00118">
    <property type="entry name" value="LysM"/>
    <property type="match status" value="1"/>
</dbReference>
<evidence type="ECO:0000313" key="4">
    <source>
        <dbReference type="Proteomes" id="UP000247980"/>
    </source>
</evidence>
<organism evidence="3 4">
    <name type="scientific">Arthrobacter psychrolactophilus</name>
    <dbReference type="NCBI Taxonomy" id="92442"/>
    <lineage>
        <taxon>Bacteria</taxon>
        <taxon>Bacillati</taxon>
        <taxon>Actinomycetota</taxon>
        <taxon>Actinomycetes</taxon>
        <taxon>Micrococcales</taxon>
        <taxon>Micrococcaceae</taxon>
        <taxon>Arthrobacter</taxon>
    </lineage>
</organism>
<proteinExistence type="predicted"/>
<keyword evidence="1" id="KW-0472">Membrane</keyword>
<dbReference type="InterPro" id="IPR018392">
    <property type="entry name" value="LysM"/>
</dbReference>
<reference evidence="3 4" key="1">
    <citation type="submission" date="2018-05" db="EMBL/GenBank/DDBJ databases">
        <title>Genetic diversity of glacier-inhabiting Cryobacterium bacteria in China and description of Cryobacterium mengkeensis sp. nov. and Arthrobacter glacialis sp. nov.</title>
        <authorList>
            <person name="Liu Q."/>
            <person name="Xin Y.-H."/>
        </authorList>
    </citation>
    <scope>NUCLEOTIDE SEQUENCE [LARGE SCALE GENOMIC DNA]</scope>
    <source>
        <strain evidence="3 4">B7</strain>
    </source>
</reference>
<dbReference type="SMART" id="SM00257">
    <property type="entry name" value="LysM"/>
    <property type="match status" value="1"/>
</dbReference>
<dbReference type="Pfam" id="PF01476">
    <property type="entry name" value="LysM"/>
    <property type="match status" value="1"/>
</dbReference>
<dbReference type="AlphaFoldDB" id="A0A2V5IMQ7"/>
<dbReference type="PROSITE" id="PS51782">
    <property type="entry name" value="LYSM"/>
    <property type="match status" value="1"/>
</dbReference>
<keyword evidence="4" id="KW-1185">Reference proteome</keyword>
<feature type="transmembrane region" description="Helical" evidence="1">
    <location>
        <begin position="24"/>
        <end position="47"/>
    </location>
</feature>
<dbReference type="Proteomes" id="UP000247980">
    <property type="component" value="Unassembled WGS sequence"/>
</dbReference>
<evidence type="ECO:0000259" key="2">
    <source>
        <dbReference type="PROSITE" id="PS51782"/>
    </source>
</evidence>
<keyword evidence="1" id="KW-0812">Transmembrane</keyword>
<keyword evidence="1" id="KW-1133">Transmembrane helix</keyword>
<feature type="domain" description="LysM" evidence="2">
    <location>
        <begin position="70"/>
        <end position="119"/>
    </location>
</feature>
<dbReference type="RefSeq" id="WP_110486538.1">
    <property type="nucleotide sequence ID" value="NZ_QJVC01000023.1"/>
</dbReference>
<evidence type="ECO:0000256" key="1">
    <source>
        <dbReference type="SAM" id="Phobius"/>
    </source>
</evidence>
<dbReference type="OrthoDB" id="5084290at2"/>